<feature type="region of interest" description="Disordered" evidence="1">
    <location>
        <begin position="627"/>
        <end position="685"/>
    </location>
</feature>
<dbReference type="Pfam" id="PF10544">
    <property type="entry name" value="T5orf172"/>
    <property type="match status" value="1"/>
</dbReference>
<dbReference type="InterPro" id="IPR018306">
    <property type="entry name" value="Phage_T5_Orf172_DNA-bd"/>
</dbReference>
<dbReference type="AlphaFoldDB" id="A0A261Y6C7"/>
<dbReference type="OrthoDB" id="2417614at2759"/>
<feature type="domain" description="Bacteriophage T5 Orf172 DNA-binding" evidence="2">
    <location>
        <begin position="486"/>
        <end position="582"/>
    </location>
</feature>
<dbReference type="SMART" id="SM00974">
    <property type="entry name" value="T5orf172"/>
    <property type="match status" value="1"/>
</dbReference>
<accession>A0A261Y6C7</accession>
<dbReference type="PANTHER" id="PTHR28094:SF1">
    <property type="entry name" value="MEIOTICALLY UP-REGULATED GENE 113 PROTEIN"/>
    <property type="match status" value="1"/>
</dbReference>
<feature type="region of interest" description="Disordered" evidence="1">
    <location>
        <begin position="151"/>
        <end position="170"/>
    </location>
</feature>
<evidence type="ECO:0000313" key="3">
    <source>
        <dbReference type="EMBL" id="OZJ06138.1"/>
    </source>
</evidence>
<name>A0A261Y6C7_9FUNG</name>
<keyword evidence="4" id="KW-1185">Reference proteome</keyword>
<comment type="caution">
    <text evidence="3">The sequence shown here is derived from an EMBL/GenBank/DDBJ whole genome shotgun (WGS) entry which is preliminary data.</text>
</comment>
<dbReference type="InterPro" id="IPR053006">
    <property type="entry name" value="Meiosis_regulatory"/>
</dbReference>
<feature type="region of interest" description="Disordered" evidence="1">
    <location>
        <begin position="327"/>
        <end position="361"/>
    </location>
</feature>
<gene>
    <name evidence="3" type="ORF">BZG36_01010</name>
</gene>
<evidence type="ECO:0000313" key="4">
    <source>
        <dbReference type="Proteomes" id="UP000242875"/>
    </source>
</evidence>
<dbReference type="PANTHER" id="PTHR28094">
    <property type="entry name" value="MEIOTICALLY UP-REGULATED GENE 113 PROTEIN"/>
    <property type="match status" value="1"/>
</dbReference>
<dbReference type="Proteomes" id="UP000242875">
    <property type="component" value="Unassembled WGS sequence"/>
</dbReference>
<feature type="region of interest" description="Disordered" evidence="1">
    <location>
        <begin position="113"/>
        <end position="136"/>
    </location>
</feature>
<feature type="compositionally biased region" description="Polar residues" evidence="1">
    <location>
        <begin position="119"/>
        <end position="130"/>
    </location>
</feature>
<sequence length="685" mass="77369">MFPWPLPTLLLQALPGNLVRGPAVEFHGQQNGPDQAVRRRDLPPTLDIESEISLSSDEDACARSSPRPIKILNRSKYEVDDDSGIESGRETRLARGMAHSASKELHYSPRVVTDEGRSSTHFLTTQSPPNISRRPYPVPVQIVVSDNDKEDRLPHSLHKSDNNHLPAEEPGPNVFIHGNSNWLLAPNPDPLRQPRPRPHSEPLLAVHKALPAIPSKNASSQLSKVQNAYQSSSKSAQMTIQRSYGEHAISDSHRPTSTSSPIKELTDSFAAMWSKKITFRKGDQRKEQLVQFQETKRPRPFGRLSFSKSDPMIPKIDTSNFSYHTDTSGSTYKPVLPSPRSDMPSKAHQPRRLPFLKGSPRNSGTMLVPLKPFSQVKNDSSLSVDNNCTTTCQGFSKVSGKRCQRKVKPEEITEQGAYCFHHRQEMMAEKLVFLHRDVKVKYWINPLLSETTRNLLQIEMQKPISETDGPGLIYAYRLRSGQHQDTSTHALYKIGRSVNVSRRMYQWGAKCGILPELIEVFPAQPYKTIAKICACASRAERLIHIELGERYRVDLSPCIGCGEVHREWFRVERGTGKNRLRLGDREVNALDREAWKRLRQVIVHWVRYVDIVMDQNKGYAYPPPQNASYGGGYGQPQQEYYGPPPQQGGYGPPPPQNYYQPQPQPNTVYVQGPPQRSDHSGLIGW</sequence>
<reference evidence="3 4" key="1">
    <citation type="journal article" date="2017" name="Mycologia">
        <title>Bifiguratus adelaidae, gen. et sp. nov., a new member of Mucoromycotina in endophytic and soil-dwelling habitats.</title>
        <authorList>
            <person name="Torres-Cruz T.J."/>
            <person name="Billingsley Tobias T.L."/>
            <person name="Almatruk M."/>
            <person name="Hesse C."/>
            <person name="Kuske C.R."/>
            <person name="Desiro A."/>
            <person name="Benucci G.M."/>
            <person name="Bonito G."/>
            <person name="Stajich J.E."/>
            <person name="Dunlap C."/>
            <person name="Arnold A.E."/>
            <person name="Porras-Alfaro A."/>
        </authorList>
    </citation>
    <scope>NUCLEOTIDE SEQUENCE [LARGE SCALE GENOMIC DNA]</scope>
    <source>
        <strain evidence="3 4">AZ0501</strain>
    </source>
</reference>
<dbReference type="EMBL" id="MVBO01000006">
    <property type="protein sequence ID" value="OZJ06138.1"/>
    <property type="molecule type" value="Genomic_DNA"/>
</dbReference>
<organism evidence="3 4">
    <name type="scientific">Bifiguratus adelaidae</name>
    <dbReference type="NCBI Taxonomy" id="1938954"/>
    <lineage>
        <taxon>Eukaryota</taxon>
        <taxon>Fungi</taxon>
        <taxon>Fungi incertae sedis</taxon>
        <taxon>Mucoromycota</taxon>
        <taxon>Mucoromycotina</taxon>
        <taxon>Endogonomycetes</taxon>
        <taxon>Endogonales</taxon>
        <taxon>Endogonales incertae sedis</taxon>
        <taxon>Bifiguratus</taxon>
    </lineage>
</organism>
<evidence type="ECO:0000259" key="2">
    <source>
        <dbReference type="SMART" id="SM00974"/>
    </source>
</evidence>
<proteinExistence type="predicted"/>
<feature type="compositionally biased region" description="Basic and acidic residues" evidence="1">
    <location>
        <begin position="151"/>
        <end position="162"/>
    </location>
</feature>
<protein>
    <recommendedName>
        <fullName evidence="2">Bacteriophage T5 Orf172 DNA-binding domain-containing protein</fullName>
    </recommendedName>
</protein>
<feature type="compositionally biased region" description="Pro residues" evidence="1">
    <location>
        <begin position="642"/>
        <end position="656"/>
    </location>
</feature>
<evidence type="ECO:0000256" key="1">
    <source>
        <dbReference type="SAM" id="MobiDB-lite"/>
    </source>
</evidence>